<evidence type="ECO:0000259" key="3">
    <source>
        <dbReference type="Pfam" id="PF07687"/>
    </source>
</evidence>
<comment type="cofactor">
    <cofactor evidence="2">
        <name>Mn(2+)</name>
        <dbReference type="ChEBI" id="CHEBI:29035"/>
    </cofactor>
    <text evidence="2">The Mn(2+) ion enhances activity.</text>
</comment>
<dbReference type="PIRSF" id="PIRSF005962">
    <property type="entry name" value="Pept_M20D_amidohydro"/>
    <property type="match status" value="1"/>
</dbReference>
<dbReference type="InterPro" id="IPR017439">
    <property type="entry name" value="Amidohydrolase"/>
</dbReference>
<keyword evidence="1 4" id="KW-0378">Hydrolase</keyword>
<dbReference type="InterPro" id="IPR011650">
    <property type="entry name" value="Peptidase_M20_dimer"/>
</dbReference>
<dbReference type="Pfam" id="PF01546">
    <property type="entry name" value="Peptidase_M20"/>
    <property type="match status" value="1"/>
</dbReference>
<dbReference type="FunFam" id="3.30.70.360:FF:000001">
    <property type="entry name" value="N-acetyldiaminopimelate deacetylase"/>
    <property type="match status" value="1"/>
</dbReference>
<evidence type="ECO:0000256" key="2">
    <source>
        <dbReference type="PIRSR" id="PIRSR005962-1"/>
    </source>
</evidence>
<dbReference type="Proteomes" id="UP000247980">
    <property type="component" value="Unassembled WGS sequence"/>
</dbReference>
<protein>
    <submittedName>
        <fullName evidence="4">Amidohydrolase</fullName>
    </submittedName>
</protein>
<dbReference type="NCBIfam" id="TIGR01891">
    <property type="entry name" value="amidohydrolases"/>
    <property type="match status" value="1"/>
</dbReference>
<dbReference type="Pfam" id="PF07687">
    <property type="entry name" value="M20_dimer"/>
    <property type="match status" value="1"/>
</dbReference>
<dbReference type="GO" id="GO:0050118">
    <property type="term" value="F:N-acetyldiaminopimelate deacetylase activity"/>
    <property type="evidence" value="ECO:0007669"/>
    <property type="project" value="UniProtKB-ARBA"/>
</dbReference>
<evidence type="ECO:0000256" key="1">
    <source>
        <dbReference type="ARBA" id="ARBA00022801"/>
    </source>
</evidence>
<dbReference type="GO" id="GO:0019877">
    <property type="term" value="P:diaminopimelate biosynthetic process"/>
    <property type="evidence" value="ECO:0007669"/>
    <property type="project" value="UniProtKB-ARBA"/>
</dbReference>
<dbReference type="EMBL" id="QJVC01000017">
    <property type="protein sequence ID" value="PYI37774.1"/>
    <property type="molecule type" value="Genomic_DNA"/>
</dbReference>
<feature type="binding site" evidence="2">
    <location>
        <position position="145"/>
    </location>
    <ligand>
        <name>Mn(2+)</name>
        <dbReference type="ChEBI" id="CHEBI:29035"/>
        <label>2</label>
    </ligand>
</feature>
<feature type="domain" description="Peptidase M20 dimerisation" evidence="3">
    <location>
        <begin position="194"/>
        <end position="289"/>
    </location>
</feature>
<comment type="caution">
    <text evidence="4">The sequence shown here is derived from an EMBL/GenBank/DDBJ whole genome shotgun (WGS) entry which is preliminary data.</text>
</comment>
<dbReference type="PANTHER" id="PTHR11014">
    <property type="entry name" value="PEPTIDASE M20 FAMILY MEMBER"/>
    <property type="match status" value="1"/>
</dbReference>
<dbReference type="GO" id="GO:0046872">
    <property type="term" value="F:metal ion binding"/>
    <property type="evidence" value="ECO:0007669"/>
    <property type="project" value="UniProtKB-KW"/>
</dbReference>
<keyword evidence="2" id="KW-0464">Manganese</keyword>
<sequence length="419" mass="44104">MLTKEQALHSLIEPDLEDVYKDFHIHPELSFAEHRTAGIVAQRLRANGYNVTEGVGRTGVVGVLDRGESPIVMLRADMDGLPITEATGLDYASTTTGELNGKQVDVMHGCGHDMHTTALLGAAAALAADDSWRGRLVLVFQPAEEVGAGARAMIADGLFERFGVPRVVLGQHVAPLPAGVIGMREGPCFAAADSLKITIHGKGGHGSKPETTVDPIVLASAIVTRLQTVVSREISATESAVVTVGSFHAGDKENIISDRAELALSIRSFEAEVRARVLAAIERIVRGEAATSGAPREPEIEMMYSFPAVVNDAAAIESLRVAFTEELPEVVLLDPGLITGSEDVGILAETAGAPCAFWILGGADPASFEGAMDEADMARVVVGLPSNLPPFYAPVINPTLQLGVNALHTAARTWLDSAS</sequence>
<feature type="binding site" evidence="2">
    <location>
        <position position="110"/>
    </location>
    <ligand>
        <name>Mn(2+)</name>
        <dbReference type="ChEBI" id="CHEBI:29035"/>
        <label>2</label>
    </ligand>
</feature>
<gene>
    <name evidence="4" type="ORF">CVS30_14035</name>
</gene>
<dbReference type="InterPro" id="IPR002933">
    <property type="entry name" value="Peptidase_M20"/>
</dbReference>
<keyword evidence="5" id="KW-1185">Reference proteome</keyword>
<organism evidence="4 5">
    <name type="scientific">Arthrobacter psychrolactophilus</name>
    <dbReference type="NCBI Taxonomy" id="92442"/>
    <lineage>
        <taxon>Bacteria</taxon>
        <taxon>Bacillati</taxon>
        <taxon>Actinomycetota</taxon>
        <taxon>Actinomycetes</taxon>
        <taxon>Micrococcales</taxon>
        <taxon>Micrococcaceae</taxon>
        <taxon>Arthrobacter</taxon>
    </lineage>
</organism>
<dbReference type="SUPFAM" id="SSF55031">
    <property type="entry name" value="Bacterial exopeptidase dimerisation domain"/>
    <property type="match status" value="1"/>
</dbReference>
<accession>A0A2V5IUB7</accession>
<feature type="binding site" evidence="2">
    <location>
        <position position="112"/>
    </location>
    <ligand>
        <name>Mn(2+)</name>
        <dbReference type="ChEBI" id="CHEBI:29035"/>
        <label>2</label>
    </ligand>
</feature>
<keyword evidence="2" id="KW-0479">Metal-binding</keyword>
<dbReference type="SUPFAM" id="SSF53187">
    <property type="entry name" value="Zn-dependent exopeptidases"/>
    <property type="match status" value="1"/>
</dbReference>
<reference evidence="4 5" key="1">
    <citation type="submission" date="2018-05" db="EMBL/GenBank/DDBJ databases">
        <title>Genetic diversity of glacier-inhabiting Cryobacterium bacteria in China and description of Cryobacterium mengkeensis sp. nov. and Arthrobacter glacialis sp. nov.</title>
        <authorList>
            <person name="Liu Q."/>
            <person name="Xin Y.-H."/>
        </authorList>
    </citation>
    <scope>NUCLEOTIDE SEQUENCE [LARGE SCALE GENOMIC DNA]</scope>
    <source>
        <strain evidence="4 5">B7</strain>
    </source>
</reference>
<dbReference type="Gene3D" id="3.40.630.10">
    <property type="entry name" value="Zn peptidases"/>
    <property type="match status" value="1"/>
</dbReference>
<dbReference type="PANTHER" id="PTHR11014:SF63">
    <property type="entry name" value="METALLOPEPTIDASE, PUTATIVE (AFU_ORTHOLOGUE AFUA_6G09600)-RELATED"/>
    <property type="match status" value="1"/>
</dbReference>
<feature type="binding site" evidence="2">
    <location>
        <position position="172"/>
    </location>
    <ligand>
        <name>Mn(2+)</name>
        <dbReference type="ChEBI" id="CHEBI:29035"/>
        <label>2</label>
    </ligand>
</feature>
<dbReference type="Gene3D" id="3.30.70.360">
    <property type="match status" value="1"/>
</dbReference>
<dbReference type="OrthoDB" id="9777385at2"/>
<proteinExistence type="predicted"/>
<name>A0A2V5IUB7_9MICC</name>
<dbReference type="InterPro" id="IPR036264">
    <property type="entry name" value="Bact_exopeptidase_dim_dom"/>
</dbReference>
<dbReference type="AlphaFoldDB" id="A0A2V5IUB7"/>
<evidence type="ECO:0000313" key="5">
    <source>
        <dbReference type="Proteomes" id="UP000247980"/>
    </source>
</evidence>
<evidence type="ECO:0000313" key="4">
    <source>
        <dbReference type="EMBL" id="PYI37774.1"/>
    </source>
</evidence>